<proteinExistence type="predicted"/>
<organism evidence="1 2">
    <name type="scientific">Hahella chejuensis (strain KCTC 2396)</name>
    <dbReference type="NCBI Taxonomy" id="349521"/>
    <lineage>
        <taxon>Bacteria</taxon>
        <taxon>Pseudomonadati</taxon>
        <taxon>Pseudomonadota</taxon>
        <taxon>Gammaproteobacteria</taxon>
        <taxon>Oceanospirillales</taxon>
        <taxon>Hahellaceae</taxon>
        <taxon>Hahella</taxon>
    </lineage>
</organism>
<evidence type="ECO:0000313" key="1">
    <source>
        <dbReference type="EMBL" id="ABC28321.1"/>
    </source>
</evidence>
<sequence>MVLRRMMMCKMNFAFLIIYVFLSCYSFNYVE</sequence>
<dbReference type="HOGENOM" id="CLU_3396792_0_0_6"/>
<dbReference type="STRING" id="349521.HCH_01463"/>
<dbReference type="PROSITE" id="PS51257">
    <property type="entry name" value="PROKAR_LIPOPROTEIN"/>
    <property type="match status" value="1"/>
</dbReference>
<gene>
    <name evidence="1" type="ordered locus">HCH_01463</name>
</gene>
<keyword evidence="2" id="KW-1185">Reference proteome</keyword>
<dbReference type="AlphaFoldDB" id="Q2SM03"/>
<dbReference type="EMBL" id="CP000155">
    <property type="protein sequence ID" value="ABC28321.1"/>
    <property type="molecule type" value="Genomic_DNA"/>
</dbReference>
<reference evidence="1 2" key="1">
    <citation type="journal article" date="2005" name="Nucleic Acids Res.">
        <title>Genomic blueprint of Hahella chejuensis, a marine microbe producing an algicidal agent.</title>
        <authorList>
            <person name="Jeong H."/>
            <person name="Yim J.H."/>
            <person name="Lee C."/>
            <person name="Choi S.-H."/>
            <person name="Park Y.K."/>
            <person name="Yoon S.H."/>
            <person name="Hur C.-G."/>
            <person name="Kang H.-Y."/>
            <person name="Kim D."/>
            <person name="Lee H.H."/>
            <person name="Park K.H."/>
            <person name="Park S.-H."/>
            <person name="Park H.-S."/>
            <person name="Lee H.K."/>
            <person name="Oh T.K."/>
            <person name="Kim J.F."/>
        </authorList>
    </citation>
    <scope>NUCLEOTIDE SEQUENCE [LARGE SCALE GENOMIC DNA]</scope>
    <source>
        <strain evidence="1 2">KCTC 2396</strain>
    </source>
</reference>
<dbReference type="KEGG" id="hch:HCH_01463"/>
<protein>
    <submittedName>
        <fullName evidence="1">Uncharacterized protein</fullName>
    </submittedName>
</protein>
<accession>Q2SM03</accession>
<evidence type="ECO:0000313" key="2">
    <source>
        <dbReference type="Proteomes" id="UP000000238"/>
    </source>
</evidence>
<dbReference type="Proteomes" id="UP000000238">
    <property type="component" value="Chromosome"/>
</dbReference>
<name>Q2SM03_HAHCH</name>